<gene>
    <name evidence="1" type="ORF">HannXRQ_Chr02g0049291</name>
</gene>
<name>A0A251VI15_HELAN</name>
<evidence type="ECO:0000313" key="1">
    <source>
        <dbReference type="EMBL" id="OTG34756.1"/>
    </source>
</evidence>
<organism evidence="1 2">
    <name type="scientific">Helianthus annuus</name>
    <name type="common">Common sunflower</name>
    <dbReference type="NCBI Taxonomy" id="4232"/>
    <lineage>
        <taxon>Eukaryota</taxon>
        <taxon>Viridiplantae</taxon>
        <taxon>Streptophyta</taxon>
        <taxon>Embryophyta</taxon>
        <taxon>Tracheophyta</taxon>
        <taxon>Spermatophyta</taxon>
        <taxon>Magnoliopsida</taxon>
        <taxon>eudicotyledons</taxon>
        <taxon>Gunneridae</taxon>
        <taxon>Pentapetalae</taxon>
        <taxon>asterids</taxon>
        <taxon>campanulids</taxon>
        <taxon>Asterales</taxon>
        <taxon>Asteraceae</taxon>
        <taxon>Asteroideae</taxon>
        <taxon>Heliantheae alliance</taxon>
        <taxon>Heliantheae</taxon>
        <taxon>Helianthus</taxon>
    </lineage>
</organism>
<dbReference type="AlphaFoldDB" id="A0A251VI15"/>
<accession>A0A251VI15</accession>
<dbReference type="EMBL" id="CM007891">
    <property type="protein sequence ID" value="OTG34756.1"/>
    <property type="molecule type" value="Genomic_DNA"/>
</dbReference>
<sequence length="54" mass="5794">MASFPVASRSDTISVDPTPDLLIFRLVVGSSTMVVVGGRSGQIYGLFVSRFIFV</sequence>
<proteinExistence type="predicted"/>
<dbReference type="Proteomes" id="UP000215914">
    <property type="component" value="Chromosome 2"/>
</dbReference>
<evidence type="ECO:0000313" key="2">
    <source>
        <dbReference type="Proteomes" id="UP000215914"/>
    </source>
</evidence>
<reference evidence="2" key="1">
    <citation type="journal article" date="2017" name="Nature">
        <title>The sunflower genome provides insights into oil metabolism, flowering and Asterid evolution.</title>
        <authorList>
            <person name="Badouin H."/>
            <person name="Gouzy J."/>
            <person name="Grassa C.J."/>
            <person name="Murat F."/>
            <person name="Staton S.E."/>
            <person name="Cottret L."/>
            <person name="Lelandais-Briere C."/>
            <person name="Owens G.L."/>
            <person name="Carrere S."/>
            <person name="Mayjonade B."/>
            <person name="Legrand L."/>
            <person name="Gill N."/>
            <person name="Kane N.C."/>
            <person name="Bowers J.E."/>
            <person name="Hubner S."/>
            <person name="Bellec A."/>
            <person name="Berard A."/>
            <person name="Berges H."/>
            <person name="Blanchet N."/>
            <person name="Boniface M.C."/>
            <person name="Brunel D."/>
            <person name="Catrice O."/>
            <person name="Chaidir N."/>
            <person name="Claudel C."/>
            <person name="Donnadieu C."/>
            <person name="Faraut T."/>
            <person name="Fievet G."/>
            <person name="Helmstetter N."/>
            <person name="King M."/>
            <person name="Knapp S.J."/>
            <person name="Lai Z."/>
            <person name="Le Paslier M.C."/>
            <person name="Lippi Y."/>
            <person name="Lorenzon L."/>
            <person name="Mandel J.R."/>
            <person name="Marage G."/>
            <person name="Marchand G."/>
            <person name="Marquand E."/>
            <person name="Bret-Mestries E."/>
            <person name="Morien E."/>
            <person name="Nambeesan S."/>
            <person name="Nguyen T."/>
            <person name="Pegot-Espagnet P."/>
            <person name="Pouilly N."/>
            <person name="Raftis F."/>
            <person name="Sallet E."/>
            <person name="Schiex T."/>
            <person name="Thomas J."/>
            <person name="Vandecasteele C."/>
            <person name="Vares D."/>
            <person name="Vear F."/>
            <person name="Vautrin S."/>
            <person name="Crespi M."/>
            <person name="Mangin B."/>
            <person name="Burke J.M."/>
            <person name="Salse J."/>
            <person name="Munos S."/>
            <person name="Vincourt P."/>
            <person name="Rieseberg L.H."/>
            <person name="Langlade N.B."/>
        </authorList>
    </citation>
    <scope>NUCLEOTIDE SEQUENCE [LARGE SCALE GENOMIC DNA]</scope>
    <source>
        <strain evidence="2">cv. SF193</strain>
    </source>
</reference>
<dbReference type="InParanoid" id="A0A251VI15"/>
<keyword evidence="2" id="KW-1185">Reference proteome</keyword>
<protein>
    <submittedName>
        <fullName evidence="1">Uncharacterized protein</fullName>
    </submittedName>
</protein>